<evidence type="ECO:0000313" key="2">
    <source>
        <dbReference type="EMBL" id="KKB34082.1"/>
    </source>
</evidence>
<evidence type="ECO:0000313" key="3">
    <source>
        <dbReference type="Proteomes" id="UP000031563"/>
    </source>
</evidence>
<sequence length="53" mass="6406">MASRGKELLTAEQRAEFVRIPSDMTERELEIYYTFSQYDLEVIKRHRRDVTVK</sequence>
<dbReference type="STRING" id="1221996.QY95_04085"/>
<organism evidence="2 3">
    <name type="scientific">Bacillus thermotolerans</name>
    <name type="common">Quasibacillus thermotolerans</name>
    <dbReference type="NCBI Taxonomy" id="1221996"/>
    <lineage>
        <taxon>Bacteria</taxon>
        <taxon>Bacillati</taxon>
        <taxon>Bacillota</taxon>
        <taxon>Bacilli</taxon>
        <taxon>Bacillales</taxon>
        <taxon>Bacillaceae</taxon>
        <taxon>Bacillus</taxon>
    </lineage>
</organism>
<accession>A0A0F5HMM8</accession>
<name>A0A0F5HJP5_BACTR</name>
<feature type="domain" description="DUF4158" evidence="1">
    <location>
        <begin position="8"/>
        <end position="50"/>
    </location>
</feature>
<dbReference type="Pfam" id="PF13700">
    <property type="entry name" value="DUF4158"/>
    <property type="match status" value="1"/>
</dbReference>
<dbReference type="EMBL" id="JWIR02000090">
    <property type="protein sequence ID" value="KKB34082.1"/>
    <property type="molecule type" value="Genomic_DNA"/>
</dbReference>
<proteinExistence type="predicted"/>
<gene>
    <name evidence="2" type="ORF">QY95_04085</name>
</gene>
<reference evidence="2" key="1">
    <citation type="submission" date="2015-02" db="EMBL/GenBank/DDBJ databases">
        <title>Genome Assembly of Bacillaceae bacterium MTCC 8252.</title>
        <authorList>
            <person name="Verma A."/>
            <person name="Khatri I."/>
            <person name="Mual P."/>
            <person name="Subramanian S."/>
            <person name="Krishnamurthi S."/>
        </authorList>
    </citation>
    <scope>NUCLEOTIDE SEQUENCE [LARGE SCALE GENOMIC DNA]</scope>
    <source>
        <strain evidence="2">MTCC 8252</strain>
    </source>
</reference>
<keyword evidence="3" id="KW-1185">Reference proteome</keyword>
<accession>A0A0F5HJP5</accession>
<dbReference type="Proteomes" id="UP000031563">
    <property type="component" value="Unassembled WGS sequence"/>
</dbReference>
<comment type="caution">
    <text evidence="2">The sequence shown here is derived from an EMBL/GenBank/DDBJ whole genome shotgun (WGS) entry which is preliminary data.</text>
</comment>
<dbReference type="InterPro" id="IPR025296">
    <property type="entry name" value="DUF4158"/>
</dbReference>
<protein>
    <recommendedName>
        <fullName evidence="1">DUF4158 domain-containing protein</fullName>
    </recommendedName>
</protein>
<dbReference type="AlphaFoldDB" id="A0A0F5HJP5"/>
<evidence type="ECO:0000259" key="1">
    <source>
        <dbReference type="Pfam" id="PF13700"/>
    </source>
</evidence>